<reference evidence="3" key="3">
    <citation type="submission" date="2015-06" db="UniProtKB">
        <authorList>
            <consortium name="EnsemblMetazoa"/>
        </authorList>
    </citation>
    <scope>IDENTIFICATION</scope>
</reference>
<dbReference type="EnsemblMetazoa" id="HelroT162246">
    <property type="protein sequence ID" value="HelroP162246"/>
    <property type="gene ID" value="HelroG162246"/>
</dbReference>
<dbReference type="GeneID" id="20199495"/>
<dbReference type="Proteomes" id="UP000015101">
    <property type="component" value="Unassembled WGS sequence"/>
</dbReference>
<dbReference type="InParanoid" id="T1ESE5"/>
<accession>T1ESE5</accession>
<keyword evidence="1" id="KW-0472">Membrane</keyword>
<dbReference type="CTD" id="20199495"/>
<evidence type="ECO:0000256" key="1">
    <source>
        <dbReference type="SAM" id="Phobius"/>
    </source>
</evidence>
<dbReference type="RefSeq" id="XP_009022753.1">
    <property type="nucleotide sequence ID" value="XM_009024505.1"/>
</dbReference>
<evidence type="ECO:0000313" key="2">
    <source>
        <dbReference type="EMBL" id="ESN98786.1"/>
    </source>
</evidence>
<evidence type="ECO:0000313" key="3">
    <source>
        <dbReference type="EnsemblMetazoa" id="HelroP162246"/>
    </source>
</evidence>
<sequence length="145" mass="15782">MTTDNLDLPISAILCISFGIYLFLLLVIFFIRSLLVSKGVCKASYSCCGIEGEPCCPCCLELNQSCNCEYPNNCLDSICPARKNLSFSDVVTCQCCGPDACCNSNEPVCDSAFCSCNCKCQSCEEINCLCCTIQLSKRRAPLEVT</sequence>
<feature type="transmembrane region" description="Helical" evidence="1">
    <location>
        <begin position="6"/>
        <end position="31"/>
    </location>
</feature>
<reference evidence="4" key="1">
    <citation type="submission" date="2012-12" db="EMBL/GenBank/DDBJ databases">
        <authorList>
            <person name="Hellsten U."/>
            <person name="Grimwood J."/>
            <person name="Chapman J.A."/>
            <person name="Shapiro H."/>
            <person name="Aerts A."/>
            <person name="Otillar R.P."/>
            <person name="Terry A.Y."/>
            <person name="Boore J.L."/>
            <person name="Simakov O."/>
            <person name="Marletaz F."/>
            <person name="Cho S.-J."/>
            <person name="Edsinger-Gonzales E."/>
            <person name="Havlak P."/>
            <person name="Kuo D.-H."/>
            <person name="Larsson T."/>
            <person name="Lv J."/>
            <person name="Arendt D."/>
            <person name="Savage R."/>
            <person name="Osoegawa K."/>
            <person name="de Jong P."/>
            <person name="Lindberg D.R."/>
            <person name="Seaver E.C."/>
            <person name="Weisblat D.A."/>
            <person name="Putnam N.H."/>
            <person name="Grigoriev I.V."/>
            <person name="Rokhsar D.S."/>
        </authorList>
    </citation>
    <scope>NUCLEOTIDE SEQUENCE</scope>
</reference>
<dbReference type="STRING" id="6412.T1ESE5"/>
<name>T1ESE5_HELRO</name>
<gene>
    <name evidence="3" type="primary">20199495</name>
    <name evidence="2" type="ORF">HELRODRAFT_162246</name>
</gene>
<dbReference type="HOGENOM" id="CLU_1788953_0_0_1"/>
<proteinExistence type="predicted"/>
<keyword evidence="1" id="KW-0812">Transmembrane</keyword>
<dbReference type="OMA" id="EINCLCC"/>
<dbReference type="EMBL" id="AMQM01001052">
    <property type="status" value="NOT_ANNOTATED_CDS"/>
    <property type="molecule type" value="Genomic_DNA"/>
</dbReference>
<dbReference type="eggNOG" id="ENOG502RAKM">
    <property type="taxonomic scope" value="Eukaryota"/>
</dbReference>
<evidence type="ECO:0000313" key="4">
    <source>
        <dbReference type="Proteomes" id="UP000015101"/>
    </source>
</evidence>
<keyword evidence="4" id="KW-1185">Reference proteome</keyword>
<protein>
    <submittedName>
        <fullName evidence="2 3">Uncharacterized protein</fullName>
    </submittedName>
</protein>
<organism evidence="3 4">
    <name type="scientific">Helobdella robusta</name>
    <name type="common">Californian leech</name>
    <dbReference type="NCBI Taxonomy" id="6412"/>
    <lineage>
        <taxon>Eukaryota</taxon>
        <taxon>Metazoa</taxon>
        <taxon>Spiralia</taxon>
        <taxon>Lophotrochozoa</taxon>
        <taxon>Annelida</taxon>
        <taxon>Clitellata</taxon>
        <taxon>Hirudinea</taxon>
        <taxon>Rhynchobdellida</taxon>
        <taxon>Glossiphoniidae</taxon>
        <taxon>Helobdella</taxon>
    </lineage>
</organism>
<dbReference type="AlphaFoldDB" id="T1ESE5"/>
<dbReference type="EMBL" id="KB097143">
    <property type="protein sequence ID" value="ESN98786.1"/>
    <property type="molecule type" value="Genomic_DNA"/>
</dbReference>
<reference evidence="2 4" key="2">
    <citation type="journal article" date="2013" name="Nature">
        <title>Insights into bilaterian evolution from three spiralian genomes.</title>
        <authorList>
            <person name="Simakov O."/>
            <person name="Marletaz F."/>
            <person name="Cho S.J."/>
            <person name="Edsinger-Gonzales E."/>
            <person name="Havlak P."/>
            <person name="Hellsten U."/>
            <person name="Kuo D.H."/>
            <person name="Larsson T."/>
            <person name="Lv J."/>
            <person name="Arendt D."/>
            <person name="Savage R."/>
            <person name="Osoegawa K."/>
            <person name="de Jong P."/>
            <person name="Grimwood J."/>
            <person name="Chapman J.A."/>
            <person name="Shapiro H."/>
            <person name="Aerts A."/>
            <person name="Otillar R.P."/>
            <person name="Terry A.Y."/>
            <person name="Boore J.L."/>
            <person name="Grigoriev I.V."/>
            <person name="Lindberg D.R."/>
            <person name="Seaver E.C."/>
            <person name="Weisblat D.A."/>
            <person name="Putnam N.H."/>
            <person name="Rokhsar D.S."/>
        </authorList>
    </citation>
    <scope>NUCLEOTIDE SEQUENCE</scope>
</reference>
<keyword evidence="1" id="KW-1133">Transmembrane helix</keyword>
<dbReference type="KEGG" id="hro:HELRODRAFT_162246"/>